<dbReference type="AlphaFoldDB" id="A0A4S8Z463"/>
<reference evidence="1 2" key="1">
    <citation type="submission" date="2018-10" db="EMBL/GenBank/DDBJ databases">
        <title>Fifty Aureobasidium pullulans genomes reveal a recombining polyextremotolerant generalist.</title>
        <authorList>
            <person name="Gostincar C."/>
            <person name="Turk M."/>
            <person name="Zajc J."/>
            <person name="Gunde-Cimerman N."/>
        </authorList>
    </citation>
    <scope>NUCLEOTIDE SEQUENCE [LARGE SCALE GENOMIC DNA]</scope>
    <source>
        <strain evidence="1 2">EXF-10659</strain>
    </source>
</reference>
<dbReference type="Proteomes" id="UP000308802">
    <property type="component" value="Unassembled WGS sequence"/>
</dbReference>
<dbReference type="EMBL" id="QZAO01000646">
    <property type="protein sequence ID" value="THW61213.1"/>
    <property type="molecule type" value="Genomic_DNA"/>
</dbReference>
<evidence type="ECO:0000313" key="2">
    <source>
        <dbReference type="Proteomes" id="UP000308802"/>
    </source>
</evidence>
<proteinExistence type="predicted"/>
<evidence type="ECO:0000313" key="1">
    <source>
        <dbReference type="EMBL" id="THW61213.1"/>
    </source>
</evidence>
<protein>
    <submittedName>
        <fullName evidence="1">Uncharacterized protein</fullName>
    </submittedName>
</protein>
<sequence length="110" mass="12105">MSANKIVTSKFIKSVTKGRKTIAADHATKIDTWDRTFLAKKCIRGLHQGSREGRGTGLCCQSYLGNILVPATARITSLRSIGMLTITTSRLVMFTDNRGESTYRGPPRDT</sequence>
<name>A0A4S8Z463_AURPU</name>
<accession>A0A4S8Z463</accession>
<gene>
    <name evidence="1" type="ORF">D6D19_09994</name>
</gene>
<comment type="caution">
    <text evidence="1">The sequence shown here is derived from an EMBL/GenBank/DDBJ whole genome shotgun (WGS) entry which is preliminary data.</text>
</comment>
<organism evidence="1 2">
    <name type="scientific">Aureobasidium pullulans</name>
    <name type="common">Black yeast</name>
    <name type="synonym">Pullularia pullulans</name>
    <dbReference type="NCBI Taxonomy" id="5580"/>
    <lineage>
        <taxon>Eukaryota</taxon>
        <taxon>Fungi</taxon>
        <taxon>Dikarya</taxon>
        <taxon>Ascomycota</taxon>
        <taxon>Pezizomycotina</taxon>
        <taxon>Dothideomycetes</taxon>
        <taxon>Dothideomycetidae</taxon>
        <taxon>Dothideales</taxon>
        <taxon>Saccotheciaceae</taxon>
        <taxon>Aureobasidium</taxon>
    </lineage>
</organism>